<protein>
    <submittedName>
        <fullName evidence="1">Uncharacterized protein</fullName>
    </submittedName>
</protein>
<proteinExistence type="predicted"/>
<sequence length="136" mass="15722">MKKYSNTELVVMRPLNVNGATRVTFVYGYESHMGRAGENFFYKASETLLVSGPARYTKSNKSYSATPSTCVQFLVNSLRYDNIISEGVSKYFFRRFKEHLQHASNDNSTFDSVMTKRRKRHSQYFTGEINDPDFVL</sequence>
<accession>A0ABQ9JB74</accession>
<organism evidence="1 2">
    <name type="scientific">Molorchus minor</name>
    <dbReference type="NCBI Taxonomy" id="1323400"/>
    <lineage>
        <taxon>Eukaryota</taxon>
        <taxon>Metazoa</taxon>
        <taxon>Ecdysozoa</taxon>
        <taxon>Arthropoda</taxon>
        <taxon>Hexapoda</taxon>
        <taxon>Insecta</taxon>
        <taxon>Pterygota</taxon>
        <taxon>Neoptera</taxon>
        <taxon>Endopterygota</taxon>
        <taxon>Coleoptera</taxon>
        <taxon>Polyphaga</taxon>
        <taxon>Cucujiformia</taxon>
        <taxon>Chrysomeloidea</taxon>
        <taxon>Cerambycidae</taxon>
        <taxon>Lamiinae</taxon>
        <taxon>Monochamini</taxon>
        <taxon>Molorchus</taxon>
    </lineage>
</organism>
<reference evidence="1" key="1">
    <citation type="journal article" date="2023" name="Insect Mol. Biol.">
        <title>Genome sequencing provides insights into the evolution of gene families encoding plant cell wall-degrading enzymes in longhorned beetles.</title>
        <authorList>
            <person name="Shin N.R."/>
            <person name="Okamura Y."/>
            <person name="Kirsch R."/>
            <person name="Pauchet Y."/>
        </authorList>
    </citation>
    <scope>NUCLEOTIDE SEQUENCE</scope>
    <source>
        <strain evidence="1">MMC_N1</strain>
    </source>
</reference>
<evidence type="ECO:0000313" key="2">
    <source>
        <dbReference type="Proteomes" id="UP001162164"/>
    </source>
</evidence>
<name>A0ABQ9JB74_9CUCU</name>
<comment type="caution">
    <text evidence="1">The sequence shown here is derived from an EMBL/GenBank/DDBJ whole genome shotgun (WGS) entry which is preliminary data.</text>
</comment>
<keyword evidence="2" id="KW-1185">Reference proteome</keyword>
<dbReference type="EMBL" id="JAPWTJ010000948">
    <property type="protein sequence ID" value="KAJ8974692.1"/>
    <property type="molecule type" value="Genomic_DNA"/>
</dbReference>
<evidence type="ECO:0000313" key="1">
    <source>
        <dbReference type="EMBL" id="KAJ8974692.1"/>
    </source>
</evidence>
<dbReference type="Proteomes" id="UP001162164">
    <property type="component" value="Unassembled WGS sequence"/>
</dbReference>
<gene>
    <name evidence="1" type="ORF">NQ317_004643</name>
</gene>